<feature type="transmembrane region" description="Helical" evidence="5">
    <location>
        <begin position="149"/>
        <end position="180"/>
    </location>
</feature>
<keyword evidence="5" id="KW-0811">Translocation</keyword>
<keyword evidence="5" id="KW-1003">Cell membrane</keyword>
<dbReference type="GO" id="GO:0043953">
    <property type="term" value="P:protein transport by the Tat complex"/>
    <property type="evidence" value="ECO:0007669"/>
    <property type="project" value="UniProtKB-UniRule"/>
</dbReference>
<reference evidence="6 7" key="1">
    <citation type="submission" date="2019-02" db="EMBL/GenBank/DDBJ databases">
        <title>Deep-cultivation of Planctomycetes and their phenomic and genomic characterization uncovers novel biology.</title>
        <authorList>
            <person name="Wiegand S."/>
            <person name="Jogler M."/>
            <person name="Boedeker C."/>
            <person name="Pinto D."/>
            <person name="Vollmers J."/>
            <person name="Rivas-Marin E."/>
            <person name="Kohn T."/>
            <person name="Peeters S.H."/>
            <person name="Heuer A."/>
            <person name="Rast P."/>
            <person name="Oberbeckmann S."/>
            <person name="Bunk B."/>
            <person name="Jeske O."/>
            <person name="Meyerdierks A."/>
            <person name="Storesund J.E."/>
            <person name="Kallscheuer N."/>
            <person name="Luecker S."/>
            <person name="Lage O.M."/>
            <person name="Pohl T."/>
            <person name="Merkel B.J."/>
            <person name="Hornburger P."/>
            <person name="Mueller R.-W."/>
            <person name="Bruemmer F."/>
            <person name="Labrenz M."/>
            <person name="Spormann A.M."/>
            <person name="Op Den Camp H."/>
            <person name="Overmann J."/>
            <person name="Amann R."/>
            <person name="Jetten M.S.M."/>
            <person name="Mascher T."/>
            <person name="Medema M.H."/>
            <person name="Devos D.P."/>
            <person name="Kaster A.-K."/>
            <person name="Ovreas L."/>
            <person name="Rohde M."/>
            <person name="Galperin M.Y."/>
            <person name="Jogler C."/>
        </authorList>
    </citation>
    <scope>NUCLEOTIDE SEQUENCE [LARGE SCALE GENOMIC DNA]</scope>
    <source>
        <strain evidence="6 7">Pla123a</strain>
    </source>
</reference>
<keyword evidence="4 5" id="KW-0472">Membrane</keyword>
<dbReference type="GO" id="GO:0065002">
    <property type="term" value="P:intracellular protein transmembrane transport"/>
    <property type="evidence" value="ECO:0007669"/>
    <property type="project" value="TreeGrafter"/>
</dbReference>
<feature type="transmembrane region" description="Helical" evidence="5">
    <location>
        <begin position="233"/>
        <end position="251"/>
    </location>
</feature>
<evidence type="ECO:0000256" key="5">
    <source>
        <dbReference type="HAMAP-Rule" id="MF_00902"/>
    </source>
</evidence>
<keyword evidence="3 5" id="KW-1133">Transmembrane helix</keyword>
<sequence length="291" mass="32827">MSFGEHLEELRVTLFKCVLAMLVGSAVGFYIGSDVVTFIEGPLQEGLNEFRIDLAEKQAGVESQTIDDEVYIPLRIYEFVDGEKRERLLYLPLDQDPRNQIIGTGMTDAFMVYVKASLIVGVVVASPALFYFIWQFVASGLYQHERKYVYVFMPFSLGLFLLGAAVAFFFAIQLVVVFLFGFYEWLEITPTPRINEWMSFVLLLPLGFGVAFQLPLVMLFLERIGVFGVADYLKSWRIAILVICIISMLLTPADPGSMILLAVPLCFLYFGGIGLCKFMPRRESPFDPPPA</sequence>
<feature type="transmembrane region" description="Helical" evidence="5">
    <location>
        <begin position="257"/>
        <end position="276"/>
    </location>
</feature>
<dbReference type="HAMAP" id="MF_00902">
    <property type="entry name" value="TatC"/>
    <property type="match status" value="1"/>
</dbReference>
<feature type="transmembrane region" description="Helical" evidence="5">
    <location>
        <begin position="12"/>
        <end position="32"/>
    </location>
</feature>
<keyword evidence="5" id="KW-0813">Transport</keyword>
<accession>A0A5C5YF47</accession>
<name>A0A5C5YF47_9BACT</name>
<comment type="subunit">
    <text evidence="5">Forms a complex with TatA.</text>
</comment>
<dbReference type="PANTHER" id="PTHR30371">
    <property type="entry name" value="SEC-INDEPENDENT PROTEIN TRANSLOCASE PROTEIN TATC"/>
    <property type="match status" value="1"/>
</dbReference>
<evidence type="ECO:0000256" key="4">
    <source>
        <dbReference type="ARBA" id="ARBA00023136"/>
    </source>
</evidence>
<dbReference type="PRINTS" id="PR01840">
    <property type="entry name" value="TATCFAMILY"/>
</dbReference>
<dbReference type="Pfam" id="PF00902">
    <property type="entry name" value="TatC"/>
    <property type="match status" value="1"/>
</dbReference>
<dbReference type="GO" id="GO:0033281">
    <property type="term" value="C:TAT protein transport complex"/>
    <property type="evidence" value="ECO:0007669"/>
    <property type="project" value="UniProtKB-UniRule"/>
</dbReference>
<evidence type="ECO:0000256" key="1">
    <source>
        <dbReference type="ARBA" id="ARBA00004141"/>
    </source>
</evidence>
<dbReference type="Proteomes" id="UP000318478">
    <property type="component" value="Unassembled WGS sequence"/>
</dbReference>
<keyword evidence="7" id="KW-1185">Reference proteome</keyword>
<protein>
    <recommendedName>
        <fullName evidence="5">Sec-independent protein translocase protein TatC</fullName>
    </recommendedName>
</protein>
<dbReference type="AlphaFoldDB" id="A0A5C5YF47"/>
<feature type="transmembrane region" description="Helical" evidence="5">
    <location>
        <begin position="116"/>
        <end position="137"/>
    </location>
</feature>
<evidence type="ECO:0000256" key="2">
    <source>
        <dbReference type="ARBA" id="ARBA00022692"/>
    </source>
</evidence>
<evidence type="ECO:0000313" key="7">
    <source>
        <dbReference type="Proteomes" id="UP000318478"/>
    </source>
</evidence>
<organism evidence="6 7">
    <name type="scientific">Posidoniimonas polymericola</name>
    <dbReference type="NCBI Taxonomy" id="2528002"/>
    <lineage>
        <taxon>Bacteria</taxon>
        <taxon>Pseudomonadati</taxon>
        <taxon>Planctomycetota</taxon>
        <taxon>Planctomycetia</taxon>
        <taxon>Pirellulales</taxon>
        <taxon>Lacipirellulaceae</taxon>
        <taxon>Posidoniimonas</taxon>
    </lineage>
</organism>
<dbReference type="NCBIfam" id="TIGR00945">
    <property type="entry name" value="tatC"/>
    <property type="match status" value="1"/>
</dbReference>
<comment type="similarity">
    <text evidence="5">Belongs to the TatC family.</text>
</comment>
<comment type="subcellular location">
    <subcellularLocation>
        <location evidence="5">Cell membrane</location>
        <topology evidence="5">Multi-pass membrane protein</topology>
    </subcellularLocation>
    <subcellularLocation>
        <location evidence="1">Membrane</location>
        <topology evidence="1">Multi-pass membrane protein</topology>
    </subcellularLocation>
</comment>
<proteinExistence type="inferred from homology"/>
<gene>
    <name evidence="5 6" type="primary">tatC</name>
    <name evidence="6" type="ORF">Pla123a_39660</name>
</gene>
<evidence type="ECO:0000313" key="6">
    <source>
        <dbReference type="EMBL" id="TWT73628.1"/>
    </source>
</evidence>
<keyword evidence="5" id="KW-0653">Protein transport</keyword>
<feature type="transmembrane region" description="Helical" evidence="5">
    <location>
        <begin position="200"/>
        <end position="221"/>
    </location>
</feature>
<keyword evidence="2 5" id="KW-0812">Transmembrane</keyword>
<comment type="caution">
    <text evidence="6">The sequence shown here is derived from an EMBL/GenBank/DDBJ whole genome shotgun (WGS) entry which is preliminary data.</text>
</comment>
<evidence type="ECO:0000256" key="3">
    <source>
        <dbReference type="ARBA" id="ARBA00022989"/>
    </source>
</evidence>
<comment type="function">
    <text evidence="5">Part of the twin-arginine translocation (Tat) system that transports large folded proteins containing a characteristic twin-arginine motif in their signal peptide across membranes.</text>
</comment>
<dbReference type="InterPro" id="IPR002033">
    <property type="entry name" value="TatC"/>
</dbReference>
<dbReference type="GO" id="GO:0009977">
    <property type="term" value="F:proton motive force dependent protein transmembrane transporter activity"/>
    <property type="evidence" value="ECO:0007669"/>
    <property type="project" value="TreeGrafter"/>
</dbReference>
<dbReference type="PANTHER" id="PTHR30371:SF0">
    <property type="entry name" value="SEC-INDEPENDENT PROTEIN TRANSLOCASE PROTEIN TATC, CHLOROPLASTIC-RELATED"/>
    <property type="match status" value="1"/>
</dbReference>
<dbReference type="EMBL" id="SJPO01000010">
    <property type="protein sequence ID" value="TWT73628.1"/>
    <property type="molecule type" value="Genomic_DNA"/>
</dbReference>